<dbReference type="Proteomes" id="UP000642809">
    <property type="component" value="Unassembled WGS sequence"/>
</dbReference>
<name>A0A8J3G607_9BACT</name>
<keyword evidence="2" id="KW-1185">Reference proteome</keyword>
<organism evidence="1 2">
    <name type="scientific">Mongoliitalea lutea</name>
    <dbReference type="NCBI Taxonomy" id="849756"/>
    <lineage>
        <taxon>Bacteria</taxon>
        <taxon>Pseudomonadati</taxon>
        <taxon>Bacteroidota</taxon>
        <taxon>Cytophagia</taxon>
        <taxon>Cytophagales</taxon>
        <taxon>Cyclobacteriaceae</taxon>
        <taxon>Mongoliitalea</taxon>
    </lineage>
</organism>
<dbReference type="EMBL" id="BMYF01000017">
    <property type="protein sequence ID" value="GHB44662.1"/>
    <property type="molecule type" value="Genomic_DNA"/>
</dbReference>
<dbReference type="AlphaFoldDB" id="A0A8J3G607"/>
<sequence>MLNHRGKILETTVRKWCDQKGMSILALAKAAGYNQSTFYRHIEKEDLPYHIIKRYGRAMEYDLRTVFPEMDDSDVIVRDKPQAPYGLKKQSQEVQDEVNFWKEKYYTLLELHNKLLREKLESAGL</sequence>
<comment type="caution">
    <text evidence="1">The sequence shown here is derived from an EMBL/GenBank/DDBJ whole genome shotgun (WGS) entry which is preliminary data.</text>
</comment>
<reference evidence="1" key="2">
    <citation type="submission" date="2020-09" db="EMBL/GenBank/DDBJ databases">
        <authorList>
            <person name="Sun Q."/>
            <person name="Kim S."/>
        </authorList>
    </citation>
    <scope>NUCLEOTIDE SEQUENCE</scope>
    <source>
        <strain evidence="1">KCTC 23224</strain>
    </source>
</reference>
<gene>
    <name evidence="1" type="ORF">GCM10008106_27180</name>
</gene>
<protein>
    <submittedName>
        <fullName evidence="1">Uncharacterized protein</fullName>
    </submittedName>
</protein>
<accession>A0A8J3G607</accession>
<proteinExistence type="predicted"/>
<evidence type="ECO:0000313" key="2">
    <source>
        <dbReference type="Proteomes" id="UP000642809"/>
    </source>
</evidence>
<evidence type="ECO:0000313" key="1">
    <source>
        <dbReference type="EMBL" id="GHB44662.1"/>
    </source>
</evidence>
<reference evidence="1" key="1">
    <citation type="journal article" date="2014" name="Int. J. Syst. Evol. Microbiol.">
        <title>Complete genome sequence of Corynebacterium casei LMG S-19264T (=DSM 44701T), isolated from a smear-ripened cheese.</title>
        <authorList>
            <consortium name="US DOE Joint Genome Institute (JGI-PGF)"/>
            <person name="Walter F."/>
            <person name="Albersmeier A."/>
            <person name="Kalinowski J."/>
            <person name="Ruckert C."/>
        </authorList>
    </citation>
    <scope>NUCLEOTIDE SEQUENCE</scope>
    <source>
        <strain evidence="1">KCTC 23224</strain>
    </source>
</reference>